<feature type="domain" description="THAP-type" evidence="9">
    <location>
        <begin position="24"/>
        <end position="106"/>
    </location>
</feature>
<organism evidence="10 11">
    <name type="scientific">Porites evermanni</name>
    <dbReference type="NCBI Taxonomy" id="104178"/>
    <lineage>
        <taxon>Eukaryota</taxon>
        <taxon>Metazoa</taxon>
        <taxon>Cnidaria</taxon>
        <taxon>Anthozoa</taxon>
        <taxon>Hexacorallia</taxon>
        <taxon>Scleractinia</taxon>
        <taxon>Fungiina</taxon>
        <taxon>Poritidae</taxon>
        <taxon>Porites</taxon>
    </lineage>
</organism>
<evidence type="ECO:0000256" key="5">
    <source>
        <dbReference type="ARBA" id="ARBA00023125"/>
    </source>
</evidence>
<evidence type="ECO:0000259" key="9">
    <source>
        <dbReference type="PROSITE" id="PS50950"/>
    </source>
</evidence>
<keyword evidence="3 6" id="KW-0863">Zinc-finger</keyword>
<dbReference type="Pfam" id="PF05485">
    <property type="entry name" value="THAP"/>
    <property type="match status" value="1"/>
</dbReference>
<feature type="region of interest" description="Disordered" evidence="8">
    <location>
        <begin position="94"/>
        <end position="142"/>
    </location>
</feature>
<dbReference type="SUPFAM" id="SSF57716">
    <property type="entry name" value="Glucocorticoid receptor-like (DNA-binding domain)"/>
    <property type="match status" value="1"/>
</dbReference>
<sequence length="561" mass="63516">MGFGHRNCVVLGCPNSGQRLGKWAAKTCEHHGCKNGASMCDCQPPFKLFPFPTEKKNPERRLQWAKNISRNSLNGALWMPNKDSRVCNLHFVDGEPTAENPDPTLQLGHSKKTRASKRPPPTPRDNSLAVRSRKRAKLDTSSDEIPVPVLDHSADNLACDDVELQDPEPSTSVNDCVDIDRASVIHDHCYVYGWYEINENSNFCMNTCCLKSRQDKDKKIVELSEKIQELSEKVKLLEVQIVAKQDKGLKHSDLRNDQTVNLLTGIPSKPAFHKLFDSVKGSIKKVRYWSGPKKTSRKGRNFRKSPKKFGPNRALSQKDEFLLTLMKLRLGSTNADLAQRFGISRSTVSTIFNTWVKILANELKCLIYNPSMEVVKKTLPKKFKKPGYCKVRHIIDCTEIFIETPSNPVIRASTWSDYKHHNTAKILVSITPNGAFNFISEAWGGRTSDVHLTRESEFYNILEPYDAVMADRGFTIAEDLLLHRADLFIPPGKRGQEQFTKADVQKTKTVANLRIFVEQAIRRLKTFRIIKNELPISLIGNLDNIIIVCAALCNLYKPLCK</sequence>
<feature type="region of interest" description="Disordered" evidence="8">
    <location>
        <begin position="292"/>
        <end position="311"/>
    </location>
</feature>
<evidence type="ECO:0000313" key="11">
    <source>
        <dbReference type="Proteomes" id="UP001159427"/>
    </source>
</evidence>
<dbReference type="PANTHER" id="PTHR23080:SF144">
    <property type="entry name" value="SPINDLE AND KINETOCHORE ASSOCIATED COMPLEX SUBUNIT 3"/>
    <property type="match status" value="1"/>
</dbReference>
<name>A0ABN8PGV9_9CNID</name>
<dbReference type="SMART" id="SM00980">
    <property type="entry name" value="THAP"/>
    <property type="match status" value="1"/>
</dbReference>
<evidence type="ECO:0000256" key="2">
    <source>
        <dbReference type="ARBA" id="ARBA00022723"/>
    </source>
</evidence>
<comment type="cofactor">
    <cofactor evidence="1">
        <name>a divalent metal cation</name>
        <dbReference type="ChEBI" id="CHEBI:60240"/>
    </cofactor>
</comment>
<dbReference type="Pfam" id="PF13359">
    <property type="entry name" value="DDE_Tnp_4"/>
    <property type="match status" value="1"/>
</dbReference>
<evidence type="ECO:0000256" key="4">
    <source>
        <dbReference type="ARBA" id="ARBA00022833"/>
    </source>
</evidence>
<evidence type="ECO:0000256" key="3">
    <source>
        <dbReference type="ARBA" id="ARBA00022771"/>
    </source>
</evidence>
<keyword evidence="7" id="KW-0175">Coiled coil</keyword>
<keyword evidence="2" id="KW-0479">Metal-binding</keyword>
<keyword evidence="5 6" id="KW-0238">DNA-binding</keyword>
<protein>
    <recommendedName>
        <fullName evidence="9">THAP-type domain-containing protein</fullName>
    </recommendedName>
</protein>
<evidence type="ECO:0000313" key="10">
    <source>
        <dbReference type="EMBL" id="CAH3142815.1"/>
    </source>
</evidence>
<dbReference type="PANTHER" id="PTHR23080">
    <property type="entry name" value="THAP DOMAIN PROTEIN"/>
    <property type="match status" value="1"/>
</dbReference>
<evidence type="ECO:0000256" key="7">
    <source>
        <dbReference type="SAM" id="Coils"/>
    </source>
</evidence>
<proteinExistence type="predicted"/>
<keyword evidence="11" id="KW-1185">Reference proteome</keyword>
<feature type="coiled-coil region" evidence="7">
    <location>
        <begin position="213"/>
        <end position="247"/>
    </location>
</feature>
<dbReference type="Gene3D" id="1.10.10.60">
    <property type="entry name" value="Homeodomain-like"/>
    <property type="match status" value="1"/>
</dbReference>
<evidence type="ECO:0000256" key="8">
    <source>
        <dbReference type="SAM" id="MobiDB-lite"/>
    </source>
</evidence>
<evidence type="ECO:0000256" key="6">
    <source>
        <dbReference type="PROSITE-ProRule" id="PRU00309"/>
    </source>
</evidence>
<reference evidence="10 11" key="1">
    <citation type="submission" date="2022-05" db="EMBL/GenBank/DDBJ databases">
        <authorList>
            <consortium name="Genoscope - CEA"/>
            <person name="William W."/>
        </authorList>
    </citation>
    <scope>NUCLEOTIDE SEQUENCE [LARGE SCALE GENOMIC DNA]</scope>
</reference>
<comment type="caution">
    <text evidence="10">The sequence shown here is derived from an EMBL/GenBank/DDBJ whole genome shotgun (WGS) entry which is preliminary data.</text>
</comment>
<feature type="compositionally biased region" description="Basic residues" evidence="8">
    <location>
        <begin position="294"/>
        <end position="307"/>
    </location>
</feature>
<dbReference type="InterPro" id="IPR027806">
    <property type="entry name" value="HARBI1_dom"/>
</dbReference>
<dbReference type="Pfam" id="PF13613">
    <property type="entry name" value="HTH_Tnp_4"/>
    <property type="match status" value="1"/>
</dbReference>
<dbReference type="InterPro" id="IPR027805">
    <property type="entry name" value="Transposase_HTH_dom"/>
</dbReference>
<accession>A0ABN8PGV9</accession>
<evidence type="ECO:0000256" key="1">
    <source>
        <dbReference type="ARBA" id="ARBA00001968"/>
    </source>
</evidence>
<dbReference type="Proteomes" id="UP001159427">
    <property type="component" value="Unassembled WGS sequence"/>
</dbReference>
<gene>
    <name evidence="10" type="ORF">PEVE_00042634</name>
</gene>
<dbReference type="InterPro" id="IPR006612">
    <property type="entry name" value="THAP_Znf"/>
</dbReference>
<dbReference type="PROSITE" id="PS50950">
    <property type="entry name" value="ZF_THAP"/>
    <property type="match status" value="1"/>
</dbReference>
<dbReference type="EMBL" id="CALNXI010000843">
    <property type="protein sequence ID" value="CAH3142815.1"/>
    <property type="molecule type" value="Genomic_DNA"/>
</dbReference>
<keyword evidence="4" id="KW-0862">Zinc</keyword>